<feature type="binding site" evidence="7">
    <location>
        <begin position="12"/>
        <end position="13"/>
    </location>
    <ligand>
        <name>substrate</name>
    </ligand>
</feature>
<comment type="caution">
    <text evidence="7">Lacks conserved residue(s) required for the propagation of feature annotation.</text>
</comment>
<feature type="active site" description="Proton donor/acceptor" evidence="7">
    <location>
        <position position="187"/>
    </location>
</feature>
<dbReference type="PANTHER" id="PTHR21198:SF3">
    <property type="entry name" value="GLUTAMATE RACEMASE"/>
    <property type="match status" value="1"/>
</dbReference>
<dbReference type="InterPro" id="IPR004391">
    <property type="entry name" value="Glu_race"/>
</dbReference>
<comment type="caution">
    <text evidence="8">The sequence shown here is derived from an EMBL/GenBank/DDBJ whole genome shotgun (WGS) entry which is preliminary data.</text>
</comment>
<evidence type="ECO:0000256" key="3">
    <source>
        <dbReference type="ARBA" id="ARBA00022960"/>
    </source>
</evidence>
<evidence type="ECO:0000256" key="7">
    <source>
        <dbReference type="HAMAP-Rule" id="MF_00258"/>
    </source>
</evidence>
<dbReference type="FunFam" id="3.40.50.1860:FF:000001">
    <property type="entry name" value="Glutamate racemase"/>
    <property type="match status" value="1"/>
</dbReference>
<dbReference type="Pfam" id="PF01177">
    <property type="entry name" value="Asp_Glu_race"/>
    <property type="match status" value="1"/>
</dbReference>
<keyword evidence="5 7" id="KW-0413">Isomerase</keyword>
<accession>A0A1V5T0A6</accession>
<feature type="active site" description="Proton donor/acceptor" evidence="7">
    <location>
        <position position="76"/>
    </location>
</feature>
<dbReference type="EC" id="5.1.1.3" evidence="2 7"/>
<comment type="similarity">
    <text evidence="7">Belongs to the aspartate/glutamate racemases family.</text>
</comment>
<dbReference type="NCBIfam" id="TIGR00067">
    <property type="entry name" value="glut_race"/>
    <property type="match status" value="1"/>
</dbReference>
<sequence length="288" mass="32027">MGSNSNPIGVIDSGVGGLSMVIALDQLLSSEEIVYVADPLHFPYGEKAKNELIHIVSSLVSYLNENLKAKLIITACGTISSNCLEELSALFQVPIIGIIDPASREAVRKTKTGKVVVLATSATVKSSTFQKHIQRIHSSITVKEEAWPEFVEAVEKGLHQTDDWRKWIHTQLIGFQQENFDTIIMGCTHFALISSFFQDIAETTFEIINPAIATAQEVKEYLAKSNLLNPSELSKKRIIVRGNSTNMKKTIQKYTDLQKINIEAFPEKIIENFINKAQRYCTPASTPM</sequence>
<gene>
    <name evidence="7 8" type="primary">murI</name>
    <name evidence="8" type="ORF">BWY41_00691</name>
</gene>
<feature type="binding site" evidence="7">
    <location>
        <begin position="44"/>
        <end position="45"/>
    </location>
    <ligand>
        <name>substrate</name>
    </ligand>
</feature>
<dbReference type="GO" id="GO:0071555">
    <property type="term" value="P:cell wall organization"/>
    <property type="evidence" value="ECO:0007669"/>
    <property type="project" value="UniProtKB-KW"/>
</dbReference>
<comment type="pathway">
    <text evidence="7">Cell wall biogenesis; peptidoglycan biosynthesis.</text>
</comment>
<evidence type="ECO:0000256" key="2">
    <source>
        <dbReference type="ARBA" id="ARBA00013090"/>
    </source>
</evidence>
<keyword evidence="6 7" id="KW-0961">Cell wall biogenesis/degradation</keyword>
<evidence type="ECO:0000256" key="6">
    <source>
        <dbReference type="ARBA" id="ARBA00023316"/>
    </source>
</evidence>
<keyword evidence="3 7" id="KW-0133">Cell shape</keyword>
<keyword evidence="4 7" id="KW-0573">Peptidoglycan synthesis</keyword>
<dbReference type="GO" id="GO:0008881">
    <property type="term" value="F:glutamate racemase activity"/>
    <property type="evidence" value="ECO:0007669"/>
    <property type="project" value="UniProtKB-UniRule"/>
</dbReference>
<protein>
    <recommendedName>
        <fullName evidence="2 7">Glutamate racemase</fullName>
        <ecNumber evidence="2 7">5.1.1.3</ecNumber>
    </recommendedName>
</protein>
<name>A0A1V5T0A6_9BACT</name>
<dbReference type="HAMAP" id="MF_00258">
    <property type="entry name" value="Glu_racemase"/>
    <property type="match status" value="1"/>
</dbReference>
<dbReference type="Gene3D" id="3.40.50.1860">
    <property type="match status" value="2"/>
</dbReference>
<dbReference type="InterPro" id="IPR001920">
    <property type="entry name" value="Asp/Glu_race"/>
</dbReference>
<comment type="function">
    <text evidence="7">Provides the (R)-glutamate required for cell wall biosynthesis.</text>
</comment>
<dbReference type="UniPathway" id="UPA00219"/>
<proteinExistence type="inferred from homology"/>
<evidence type="ECO:0000256" key="4">
    <source>
        <dbReference type="ARBA" id="ARBA00022984"/>
    </source>
</evidence>
<dbReference type="EMBL" id="MWBQ01000040">
    <property type="protein sequence ID" value="OQA60148.1"/>
    <property type="molecule type" value="Genomic_DNA"/>
</dbReference>
<dbReference type="AlphaFoldDB" id="A0A1V5T0A6"/>
<evidence type="ECO:0000313" key="8">
    <source>
        <dbReference type="EMBL" id="OQA60148.1"/>
    </source>
</evidence>
<dbReference type="SUPFAM" id="SSF53681">
    <property type="entry name" value="Aspartate/glutamate racemase"/>
    <property type="match status" value="2"/>
</dbReference>
<dbReference type="InterPro" id="IPR015942">
    <property type="entry name" value="Asp/Glu/hydantoin_racemase"/>
</dbReference>
<dbReference type="Proteomes" id="UP000485569">
    <property type="component" value="Unassembled WGS sequence"/>
</dbReference>
<feature type="binding site" evidence="7">
    <location>
        <begin position="188"/>
        <end position="189"/>
    </location>
    <ligand>
        <name>substrate</name>
    </ligand>
</feature>
<dbReference type="GO" id="GO:0009252">
    <property type="term" value="P:peptidoglycan biosynthetic process"/>
    <property type="evidence" value="ECO:0007669"/>
    <property type="project" value="UniProtKB-UniRule"/>
</dbReference>
<dbReference type="GO" id="GO:0008360">
    <property type="term" value="P:regulation of cell shape"/>
    <property type="evidence" value="ECO:0007669"/>
    <property type="project" value="UniProtKB-KW"/>
</dbReference>
<organism evidence="8">
    <name type="scientific">Candidatus Atribacter allofermentans</name>
    <dbReference type="NCBI Taxonomy" id="1852833"/>
    <lineage>
        <taxon>Bacteria</taxon>
        <taxon>Pseudomonadati</taxon>
        <taxon>Atribacterota</taxon>
        <taxon>Atribacteria</taxon>
        <taxon>Atribacterales</taxon>
        <taxon>Atribacteraceae</taxon>
        <taxon>Atribacter</taxon>
    </lineage>
</organism>
<reference evidence="8" key="1">
    <citation type="submission" date="2017-02" db="EMBL/GenBank/DDBJ databases">
        <title>Delving into the versatile metabolic prowess of the omnipresent phylum Bacteroidetes.</title>
        <authorList>
            <person name="Nobu M.K."/>
            <person name="Mei R."/>
            <person name="Narihiro T."/>
            <person name="Kuroda K."/>
            <person name="Liu W.-T."/>
        </authorList>
    </citation>
    <scope>NUCLEOTIDE SEQUENCE</scope>
    <source>
        <strain evidence="8">ADurb.Bin276</strain>
    </source>
</reference>
<evidence type="ECO:0000256" key="5">
    <source>
        <dbReference type="ARBA" id="ARBA00023235"/>
    </source>
</evidence>
<evidence type="ECO:0000256" key="1">
    <source>
        <dbReference type="ARBA" id="ARBA00001602"/>
    </source>
</evidence>
<comment type="catalytic activity">
    <reaction evidence="1 7">
        <text>L-glutamate = D-glutamate</text>
        <dbReference type="Rhea" id="RHEA:12813"/>
        <dbReference type="ChEBI" id="CHEBI:29985"/>
        <dbReference type="ChEBI" id="CHEBI:29986"/>
        <dbReference type="EC" id="5.1.1.3"/>
    </reaction>
</comment>
<dbReference type="PANTHER" id="PTHR21198">
    <property type="entry name" value="GLUTAMATE RACEMASE"/>
    <property type="match status" value="1"/>
</dbReference>